<name>A0A1G2N2L5_9BACT</name>
<evidence type="ECO:0000256" key="4">
    <source>
        <dbReference type="ARBA" id="ARBA00047942"/>
    </source>
</evidence>
<dbReference type="Pfam" id="PF02384">
    <property type="entry name" value="N6_Mtase"/>
    <property type="match status" value="1"/>
</dbReference>
<dbReference type="STRING" id="1802315.A3F51_02155"/>
<dbReference type="Gene3D" id="3.40.50.150">
    <property type="entry name" value="Vaccinia Virus protein VP39"/>
    <property type="match status" value="1"/>
</dbReference>
<comment type="catalytic activity">
    <reaction evidence="4">
        <text>a 2'-deoxyadenosine in DNA + S-adenosyl-L-methionine = an N(6)-methyl-2'-deoxyadenosine in DNA + S-adenosyl-L-homocysteine + H(+)</text>
        <dbReference type="Rhea" id="RHEA:15197"/>
        <dbReference type="Rhea" id="RHEA-COMP:12418"/>
        <dbReference type="Rhea" id="RHEA-COMP:12419"/>
        <dbReference type="ChEBI" id="CHEBI:15378"/>
        <dbReference type="ChEBI" id="CHEBI:57856"/>
        <dbReference type="ChEBI" id="CHEBI:59789"/>
        <dbReference type="ChEBI" id="CHEBI:90615"/>
        <dbReference type="ChEBI" id="CHEBI:90616"/>
        <dbReference type="EC" id="2.1.1.72"/>
    </reaction>
</comment>
<evidence type="ECO:0000259" key="5">
    <source>
        <dbReference type="Pfam" id="PF02384"/>
    </source>
</evidence>
<feature type="domain" description="DNA methylase adenine-specific" evidence="5">
    <location>
        <begin position="297"/>
        <end position="521"/>
    </location>
</feature>
<dbReference type="GO" id="GO:0032259">
    <property type="term" value="P:methylation"/>
    <property type="evidence" value="ECO:0007669"/>
    <property type="project" value="UniProtKB-KW"/>
</dbReference>
<dbReference type="PRINTS" id="PR00507">
    <property type="entry name" value="N12N6MTFRASE"/>
</dbReference>
<dbReference type="PANTHER" id="PTHR33841">
    <property type="entry name" value="DNA METHYLTRANSFERASE YEEA-RELATED"/>
    <property type="match status" value="1"/>
</dbReference>
<dbReference type="Pfam" id="PF18135">
    <property type="entry name" value="Type_ISP_C"/>
    <property type="match status" value="1"/>
</dbReference>
<dbReference type="InterPro" id="IPR050953">
    <property type="entry name" value="N4_N6_ade-DNA_methylase"/>
</dbReference>
<dbReference type="AlphaFoldDB" id="A0A1G2N2L5"/>
<evidence type="ECO:0000256" key="2">
    <source>
        <dbReference type="ARBA" id="ARBA00022603"/>
    </source>
</evidence>
<gene>
    <name evidence="7" type="ORF">A3F51_02155</name>
</gene>
<dbReference type="InterPro" id="IPR041635">
    <property type="entry name" value="Type_ISP_LLaBIII_C"/>
</dbReference>
<protein>
    <recommendedName>
        <fullName evidence="1">site-specific DNA-methyltransferase (adenine-specific)</fullName>
        <ecNumber evidence="1">2.1.1.72</ecNumber>
    </recommendedName>
</protein>
<dbReference type="GO" id="GO:0008170">
    <property type="term" value="F:N-methyltransferase activity"/>
    <property type="evidence" value="ECO:0007669"/>
    <property type="project" value="InterPro"/>
</dbReference>
<dbReference type="InterPro" id="IPR029063">
    <property type="entry name" value="SAM-dependent_MTases_sf"/>
</dbReference>
<organism evidence="7 8">
    <name type="scientific">Candidatus Taylorbacteria bacterium RIFCSPHIGHO2_12_FULL_45_16</name>
    <dbReference type="NCBI Taxonomy" id="1802315"/>
    <lineage>
        <taxon>Bacteria</taxon>
        <taxon>Candidatus Tayloriibacteriota</taxon>
    </lineage>
</organism>
<evidence type="ECO:0000259" key="6">
    <source>
        <dbReference type="Pfam" id="PF18135"/>
    </source>
</evidence>
<dbReference type="EMBL" id="MHRT01000002">
    <property type="protein sequence ID" value="OHA29572.1"/>
    <property type="molecule type" value="Genomic_DNA"/>
</dbReference>
<dbReference type="SUPFAM" id="SSF53335">
    <property type="entry name" value="S-adenosyl-L-methionine-dependent methyltransferases"/>
    <property type="match status" value="1"/>
</dbReference>
<comment type="caution">
    <text evidence="7">The sequence shown here is derived from an EMBL/GenBank/DDBJ whole genome shotgun (WGS) entry which is preliminary data.</text>
</comment>
<dbReference type="GO" id="GO:0003677">
    <property type="term" value="F:DNA binding"/>
    <property type="evidence" value="ECO:0007669"/>
    <property type="project" value="InterPro"/>
</dbReference>
<evidence type="ECO:0000256" key="1">
    <source>
        <dbReference type="ARBA" id="ARBA00011900"/>
    </source>
</evidence>
<sequence>MKPDAVETYFAELAEKFKTGQAREHAHRLAFGSLIKALDPKLNVINDPARSEHGNPDFVFLRGDITAGYAETKDIGVDLDKTEKSEQMERYLGYSNLILTDYLEFRFFKNGLRYGEAIRIGNVTGGKLVSEPKAFSELTSVLADFLSSPPERIKSGKRLAEIMGGKARRIRDNVKRFLPIESDKNSELTRVYQAIKDQLVHDLTPETFADLYAQTLVYGLFVARYNDDSPDTFSRAEARELIPPSNPFLRHFFDHIAGVNFDKRLAYIVDELCEVFRSSTIRELVDEYYKNDRAVADKDQIIHFYEDFLKEYDSALRKKMGAYYTPLPVVRFIVRAIDDVLKSEFGLEEGLADTSKLPSGLHKVQILDPAVGTGTFISEVIGTIYKKMLKRHQEGRWPAYVHHDLLPRLHGFELMMAPYTIAHLKLSLAFKKTGFKYFNETRKGKARLGIYLTNSLEQTGPQADMFTLGFAQSIAEEAKQAAVVKNQTPIMIVLGNPPYSGVSSNETEDANRLVEKYKVEPGGRQKLQERKHWLNDDYVKFIALAESMVERNKEGIVAMITSHGYIDNPTFRGMRWHLRKTFDLIYVLDLHGNSNKKETSPDGSKDENVFDIKTGVSIILGVKNGKKTKDALAQVWKADLWGLREEKFVKLDEATIRGIEWIELPSETELWVLEGKGKAEYSKGFSVEELFPKKTTGIVTGIDRLSIFNTKEELERTTQSILNSDDPYREFNIKDGRKYKKEERLEELRKASKDEPTEISYRPFDTRYMYYTQKSECWINSPRNEVMQNYVNRENLGLLLTKAVRDPLYNHVFLTRNVSEVIFISGTTATNAINLPLYLYTEQNEKIANLDKVVWNKIHEAIGETTPEDIFDYIYAALHSPSYREKYKEFLKIDFPRIPYPKDKKQFVALVALGKELRELHLLKSPKINPNKIPYPEPGSDAVEKVAYKDWRVYINVTQYFGDVPEVAWNFYIGGYRPAQKWLKDRKGRTLTNQDIEHYQKIIVVLTETNRVMKEIDTVMAP</sequence>
<feature type="domain" description="Type ISP restriction-modification enzyme LLaBIII C-terminal specificity" evidence="6">
    <location>
        <begin position="689"/>
        <end position="1015"/>
    </location>
</feature>
<keyword evidence="3" id="KW-0808">Transferase</keyword>
<dbReference type="EC" id="2.1.1.72" evidence="1"/>
<accession>A0A1G2N2L5</accession>
<dbReference type="InterPro" id="IPR003356">
    <property type="entry name" value="DNA_methylase_A-5"/>
</dbReference>
<dbReference type="Proteomes" id="UP000178089">
    <property type="component" value="Unassembled WGS sequence"/>
</dbReference>
<dbReference type="GO" id="GO:0009007">
    <property type="term" value="F:site-specific DNA-methyltransferase (adenine-specific) activity"/>
    <property type="evidence" value="ECO:0007669"/>
    <property type="project" value="UniProtKB-EC"/>
</dbReference>
<evidence type="ECO:0000313" key="7">
    <source>
        <dbReference type="EMBL" id="OHA29572.1"/>
    </source>
</evidence>
<keyword evidence="2" id="KW-0489">Methyltransferase</keyword>
<reference evidence="7 8" key="1">
    <citation type="journal article" date="2016" name="Nat. Commun.">
        <title>Thousands of microbial genomes shed light on interconnected biogeochemical processes in an aquifer system.</title>
        <authorList>
            <person name="Anantharaman K."/>
            <person name="Brown C.T."/>
            <person name="Hug L.A."/>
            <person name="Sharon I."/>
            <person name="Castelle C.J."/>
            <person name="Probst A.J."/>
            <person name="Thomas B.C."/>
            <person name="Singh A."/>
            <person name="Wilkins M.J."/>
            <person name="Karaoz U."/>
            <person name="Brodie E.L."/>
            <person name="Williams K.H."/>
            <person name="Hubbard S.S."/>
            <person name="Banfield J.F."/>
        </authorList>
    </citation>
    <scope>NUCLEOTIDE SEQUENCE [LARGE SCALE GENOMIC DNA]</scope>
</reference>
<proteinExistence type="predicted"/>
<dbReference type="PANTHER" id="PTHR33841:SF1">
    <property type="entry name" value="DNA METHYLTRANSFERASE A"/>
    <property type="match status" value="1"/>
</dbReference>
<evidence type="ECO:0000313" key="8">
    <source>
        <dbReference type="Proteomes" id="UP000178089"/>
    </source>
</evidence>
<evidence type="ECO:0000256" key="3">
    <source>
        <dbReference type="ARBA" id="ARBA00022679"/>
    </source>
</evidence>